<reference evidence="2" key="1">
    <citation type="submission" date="2002-03" db="EMBL/GenBank/DDBJ databases">
        <authorList>
            <person name="Stapleton M."/>
            <person name="Brokstein P."/>
            <person name="Hong L."/>
            <person name="Agbayani A."/>
            <person name="Carlson J."/>
            <person name="Champe M."/>
            <person name="Chavez C."/>
            <person name="Dorsett V."/>
            <person name="Dresnek D."/>
            <person name="Farfan D."/>
            <person name="Frise E."/>
            <person name="George R."/>
            <person name="Gonzalez M."/>
            <person name="Guarin H."/>
            <person name="Kronmiller B."/>
            <person name="Li P."/>
            <person name="Liao G."/>
            <person name="Miranda A."/>
            <person name="Mungall C.J."/>
            <person name="Nunoo J."/>
            <person name="Pacleb J."/>
            <person name="Paragas V."/>
            <person name="Park S."/>
            <person name="Patel S."/>
            <person name="Phouanenavong S."/>
            <person name="Wan K."/>
            <person name="Yu C."/>
            <person name="Lewis S.E."/>
            <person name="Rubin G.M."/>
            <person name="Celniker S."/>
        </authorList>
    </citation>
    <scope>NUCLEOTIDE SEQUENCE</scope>
    <source>
        <strain evidence="2">Berkeley</strain>
    </source>
</reference>
<dbReference type="InterPro" id="IPR054722">
    <property type="entry name" value="PolX-like_BBD"/>
</dbReference>
<dbReference type="AlphaFoldDB" id="Q8SXG4"/>
<name>Q8SXG4_DROME</name>
<reference evidence="3" key="2">
    <citation type="submission" date="2007-10" db="EMBL/GenBank/DDBJ databases">
        <authorList>
            <person name="Stapleton M."/>
            <person name="Carlson J."/>
            <person name="Frise E."/>
            <person name="Kapadia B."/>
            <person name="Park S."/>
            <person name="Wan K."/>
            <person name="Yu C."/>
            <person name="Celniker S."/>
        </authorList>
    </citation>
    <scope>NUCLEOTIDE SEQUENCE</scope>
    <source>
        <strain evidence="3">Berkeley</strain>
    </source>
</reference>
<dbReference type="EMBL" id="BT031023">
    <property type="protein sequence ID" value="ABV82405.1"/>
    <property type="molecule type" value="mRNA"/>
</dbReference>
<dbReference type="MEROPS" id="A11.001"/>
<dbReference type="EMBL" id="AY089650">
    <property type="protein sequence ID" value="AAL90388.1"/>
    <property type="molecule type" value="mRNA"/>
</dbReference>
<evidence type="ECO:0000313" key="3">
    <source>
        <dbReference type="EMBL" id="ABV82405.1"/>
    </source>
</evidence>
<accession>Q8SXG4</accession>
<proteinExistence type="evidence at transcript level"/>
<sequence length="153" mass="16874">MVKEVNNTSVMDNCGFVLDSGASDHLINDESLYTDSVEVVPPLKIAVAKQGEFIYATKRGIVRLRNDHEITLEDVLFCKEAAGNLMSVKRLQEAGMSIEFDKSGVTISKNGLMVVKNSENQLADIFTKPLPAARFVELRDKLGLLQDDQSNAE</sequence>
<feature type="domain" description="Retrovirus-related Pol polyprotein from transposon TNT 1-94-like beta-barrel" evidence="1">
    <location>
        <begin position="16"/>
        <end position="96"/>
    </location>
</feature>
<organism evidence="2">
    <name type="scientific">Drosophila melanogaster</name>
    <name type="common">Fruit fly</name>
    <dbReference type="NCBI Taxonomy" id="7227"/>
    <lineage>
        <taxon>Eukaryota</taxon>
        <taxon>Metazoa</taxon>
        <taxon>Ecdysozoa</taxon>
        <taxon>Arthropoda</taxon>
        <taxon>Hexapoda</taxon>
        <taxon>Insecta</taxon>
        <taxon>Pterygota</taxon>
        <taxon>Neoptera</taxon>
        <taxon>Endopterygota</taxon>
        <taxon>Diptera</taxon>
        <taxon>Brachycera</taxon>
        <taxon>Muscomorpha</taxon>
        <taxon>Ephydroidea</taxon>
        <taxon>Drosophilidae</taxon>
        <taxon>Drosophila</taxon>
        <taxon>Sophophora</taxon>
    </lineage>
</organism>
<evidence type="ECO:0000313" key="2">
    <source>
        <dbReference type="EMBL" id="AAL90388.1"/>
    </source>
</evidence>
<protein>
    <submittedName>
        <fullName evidence="2">RH07382p</fullName>
    </submittedName>
    <submittedName>
        <fullName evidence="3">RH42315p</fullName>
    </submittedName>
</protein>
<dbReference type="Pfam" id="PF22936">
    <property type="entry name" value="Pol_BBD"/>
    <property type="match status" value="1"/>
</dbReference>
<evidence type="ECO:0000259" key="1">
    <source>
        <dbReference type="Pfam" id="PF22936"/>
    </source>
</evidence>